<feature type="compositionally biased region" description="Acidic residues" evidence="1">
    <location>
        <begin position="115"/>
        <end position="124"/>
    </location>
</feature>
<feature type="region of interest" description="Disordered" evidence="1">
    <location>
        <begin position="1"/>
        <end position="126"/>
    </location>
</feature>
<protein>
    <submittedName>
        <fullName evidence="2">Uncharacterized protein</fullName>
    </submittedName>
</protein>
<proteinExistence type="predicted"/>
<name>A0A087GGK7_ARAAL</name>
<dbReference type="PANTHER" id="PTHR13408">
    <property type="entry name" value="DNA-DIRECTED RNA POLYMERASE III"/>
    <property type="match status" value="1"/>
</dbReference>
<evidence type="ECO:0000313" key="3">
    <source>
        <dbReference type="Proteomes" id="UP000029120"/>
    </source>
</evidence>
<feature type="compositionally biased region" description="Polar residues" evidence="1">
    <location>
        <begin position="95"/>
        <end position="112"/>
    </location>
</feature>
<organism evidence="2 3">
    <name type="scientific">Arabis alpina</name>
    <name type="common">Alpine rock-cress</name>
    <dbReference type="NCBI Taxonomy" id="50452"/>
    <lineage>
        <taxon>Eukaryota</taxon>
        <taxon>Viridiplantae</taxon>
        <taxon>Streptophyta</taxon>
        <taxon>Embryophyta</taxon>
        <taxon>Tracheophyta</taxon>
        <taxon>Spermatophyta</taxon>
        <taxon>Magnoliopsida</taxon>
        <taxon>eudicotyledons</taxon>
        <taxon>Gunneridae</taxon>
        <taxon>Pentapetalae</taxon>
        <taxon>rosids</taxon>
        <taxon>malvids</taxon>
        <taxon>Brassicales</taxon>
        <taxon>Brassicaceae</taxon>
        <taxon>Arabideae</taxon>
        <taxon>Arabis</taxon>
    </lineage>
</organism>
<dbReference type="Proteomes" id="UP000029120">
    <property type="component" value="Chromosome 7"/>
</dbReference>
<dbReference type="GO" id="GO:0005666">
    <property type="term" value="C:RNA polymerase III complex"/>
    <property type="evidence" value="ECO:0007669"/>
    <property type="project" value="InterPro"/>
</dbReference>
<dbReference type="InterPro" id="IPR007811">
    <property type="entry name" value="RPC4"/>
</dbReference>
<dbReference type="GO" id="GO:0003677">
    <property type="term" value="F:DNA binding"/>
    <property type="evidence" value="ECO:0007669"/>
    <property type="project" value="InterPro"/>
</dbReference>
<dbReference type="Gramene" id="KFK29009">
    <property type="protein sequence ID" value="KFK29009"/>
    <property type="gene ID" value="AALP_AA7G077100"/>
</dbReference>
<dbReference type="OMA" id="ELPGGYM"/>
<keyword evidence="3" id="KW-1185">Reference proteome</keyword>
<gene>
    <name evidence="2" type="ordered locus">AALP_Aa7g077100</name>
</gene>
<evidence type="ECO:0000313" key="2">
    <source>
        <dbReference type="EMBL" id="KFK29009.1"/>
    </source>
</evidence>
<sequence>MASGSEITRRSKRRFLPKPPTPSSRPIAPTSNTEAEEEENSKAAKQLAKRIIGQGRPKTVTKASPEVAFQPNVTSVGIRSFGVPKEDDKSGSHVEPSSSADIRPTVSSATTPQKDEEEVQDEEEVHTLVTRTKEEYIEPWDYEDSYYPTVLPLRKPNSGDPELCDQEEFGELAKHPDYDESTINSAKELGLTSQQHCKKQMFMFKIPDELPVMKQSTGTNTKRSISDYSSKRNNPFEGLSEGFMGKMLVYKSGAVKLKLGDALFDVSPGPNTKFHSDVVAINTEGRKCCRIGSSAKFATITPDIESLLNSASGMKTHK</sequence>
<dbReference type="OrthoDB" id="5836119at2759"/>
<evidence type="ECO:0000256" key="1">
    <source>
        <dbReference type="SAM" id="MobiDB-lite"/>
    </source>
</evidence>
<dbReference type="AlphaFoldDB" id="A0A087GGK7"/>
<reference evidence="3" key="1">
    <citation type="journal article" date="2015" name="Nat. Plants">
        <title>Genome expansion of Arabis alpina linked with retrotransposition and reduced symmetric DNA methylation.</title>
        <authorList>
            <person name="Willing E.M."/>
            <person name="Rawat V."/>
            <person name="Mandakova T."/>
            <person name="Maumus F."/>
            <person name="James G.V."/>
            <person name="Nordstroem K.J."/>
            <person name="Becker C."/>
            <person name="Warthmann N."/>
            <person name="Chica C."/>
            <person name="Szarzynska B."/>
            <person name="Zytnicki M."/>
            <person name="Albani M.C."/>
            <person name="Kiefer C."/>
            <person name="Bergonzi S."/>
            <person name="Castaings L."/>
            <person name="Mateos J.L."/>
            <person name="Berns M.C."/>
            <person name="Bujdoso N."/>
            <person name="Piofczyk T."/>
            <person name="de Lorenzo L."/>
            <person name="Barrero-Sicilia C."/>
            <person name="Mateos I."/>
            <person name="Piednoel M."/>
            <person name="Hagmann J."/>
            <person name="Chen-Min-Tao R."/>
            <person name="Iglesias-Fernandez R."/>
            <person name="Schuster S.C."/>
            <person name="Alonso-Blanco C."/>
            <person name="Roudier F."/>
            <person name="Carbonero P."/>
            <person name="Paz-Ares J."/>
            <person name="Davis S.J."/>
            <person name="Pecinka A."/>
            <person name="Quesneville H."/>
            <person name="Colot V."/>
            <person name="Lysak M.A."/>
            <person name="Weigel D."/>
            <person name="Coupland G."/>
            <person name="Schneeberger K."/>
        </authorList>
    </citation>
    <scope>NUCLEOTIDE SEQUENCE [LARGE SCALE GENOMIC DNA]</scope>
    <source>
        <strain evidence="3">cv. Pajares</strain>
    </source>
</reference>
<dbReference type="EMBL" id="CM002875">
    <property type="protein sequence ID" value="KFK29009.1"/>
    <property type="molecule type" value="Genomic_DNA"/>
</dbReference>
<dbReference type="GO" id="GO:0042797">
    <property type="term" value="P:tRNA transcription by RNA polymerase III"/>
    <property type="evidence" value="ECO:0007669"/>
    <property type="project" value="TreeGrafter"/>
</dbReference>
<dbReference type="Pfam" id="PF05132">
    <property type="entry name" value="RNA_pol_Rpc4"/>
    <property type="match status" value="1"/>
</dbReference>
<dbReference type="eggNOG" id="KOG3122">
    <property type="taxonomic scope" value="Eukaryota"/>
</dbReference>
<dbReference type="PANTHER" id="PTHR13408:SF7">
    <property type="entry name" value="DNA-DIRECTED RNA POLYMERASE III SUBUNIT RPC4"/>
    <property type="match status" value="1"/>
</dbReference>
<accession>A0A087GGK7</accession>